<organism evidence="1">
    <name type="scientific">marine metagenome</name>
    <dbReference type="NCBI Taxonomy" id="408172"/>
    <lineage>
        <taxon>unclassified sequences</taxon>
        <taxon>metagenomes</taxon>
        <taxon>ecological metagenomes</taxon>
    </lineage>
</organism>
<accession>A0A381XMU0</accession>
<proteinExistence type="predicted"/>
<evidence type="ECO:0000313" key="1">
    <source>
        <dbReference type="EMBL" id="SVA65517.1"/>
    </source>
</evidence>
<sequence length="66" mass="7550">MEVNELKLEIRKHHVTPGINVLDLVIDADGEKIKVQTQHKDTDRAFQQFVKDAIALGKRLSEARIE</sequence>
<protein>
    <submittedName>
        <fullName evidence="1">Uncharacterized protein</fullName>
    </submittedName>
</protein>
<dbReference type="AlphaFoldDB" id="A0A381XMU0"/>
<gene>
    <name evidence="1" type="ORF">METZ01_LOCUS118371</name>
</gene>
<name>A0A381XMU0_9ZZZZ</name>
<reference evidence="1" key="1">
    <citation type="submission" date="2018-05" db="EMBL/GenBank/DDBJ databases">
        <authorList>
            <person name="Lanie J.A."/>
            <person name="Ng W.-L."/>
            <person name="Kazmierczak K.M."/>
            <person name="Andrzejewski T.M."/>
            <person name="Davidsen T.M."/>
            <person name="Wayne K.J."/>
            <person name="Tettelin H."/>
            <person name="Glass J.I."/>
            <person name="Rusch D."/>
            <person name="Podicherti R."/>
            <person name="Tsui H.-C.T."/>
            <person name="Winkler M.E."/>
        </authorList>
    </citation>
    <scope>NUCLEOTIDE SEQUENCE</scope>
</reference>
<dbReference type="EMBL" id="UINC01015581">
    <property type="protein sequence ID" value="SVA65517.1"/>
    <property type="molecule type" value="Genomic_DNA"/>
</dbReference>